<name>A0A933RW05_RHOPL</name>
<comment type="caution">
    <text evidence="1">The sequence shown here is derived from an EMBL/GenBank/DDBJ whole genome shotgun (WGS) entry which is preliminary data.</text>
</comment>
<sequence length="108" mass="12114">MIPSWSDWKRYPRAGRGTIEAPVGPGIYEIRNANDGSLFGFAATDNLAQALARVQIQPKRLSGWFGRRTQAPMPDLEYRVCATATRADAKMCAAHMINRRETWFSRAA</sequence>
<accession>A0A933RW05</accession>
<dbReference type="EMBL" id="JACRJB010000022">
    <property type="protein sequence ID" value="MBI5129403.1"/>
    <property type="molecule type" value="Genomic_DNA"/>
</dbReference>
<evidence type="ECO:0000313" key="2">
    <source>
        <dbReference type="Proteomes" id="UP000782519"/>
    </source>
</evidence>
<protein>
    <submittedName>
        <fullName evidence="1">Uncharacterized protein</fullName>
    </submittedName>
</protein>
<reference evidence="1" key="1">
    <citation type="submission" date="2020-07" db="EMBL/GenBank/DDBJ databases">
        <title>Huge and variable diversity of episymbiotic CPR bacteria and DPANN archaea in groundwater ecosystems.</title>
        <authorList>
            <person name="He C.Y."/>
            <person name="Keren R."/>
            <person name="Whittaker M."/>
            <person name="Farag I.F."/>
            <person name="Doudna J."/>
            <person name="Cate J.H.D."/>
            <person name="Banfield J.F."/>
        </authorList>
    </citation>
    <scope>NUCLEOTIDE SEQUENCE</scope>
    <source>
        <strain evidence="1">NC_groundwater_1818_Pr3_B-0.1um_66_35</strain>
    </source>
</reference>
<organism evidence="1 2">
    <name type="scientific">Rhodopseudomonas palustris</name>
    <dbReference type="NCBI Taxonomy" id="1076"/>
    <lineage>
        <taxon>Bacteria</taxon>
        <taxon>Pseudomonadati</taxon>
        <taxon>Pseudomonadota</taxon>
        <taxon>Alphaproteobacteria</taxon>
        <taxon>Hyphomicrobiales</taxon>
        <taxon>Nitrobacteraceae</taxon>
        <taxon>Rhodopseudomonas</taxon>
    </lineage>
</organism>
<evidence type="ECO:0000313" key="1">
    <source>
        <dbReference type="EMBL" id="MBI5129403.1"/>
    </source>
</evidence>
<gene>
    <name evidence="1" type="ORF">HZA66_08165</name>
</gene>
<dbReference type="AlphaFoldDB" id="A0A933RW05"/>
<proteinExistence type="predicted"/>
<dbReference type="Proteomes" id="UP000782519">
    <property type="component" value="Unassembled WGS sequence"/>
</dbReference>